<accession>A0A4Z2E4B9</accession>
<name>A0A4Z2E4B9_9TELE</name>
<protein>
    <submittedName>
        <fullName evidence="1">Uncharacterized protein</fullName>
    </submittedName>
</protein>
<dbReference type="EMBL" id="SRLO01017759">
    <property type="protein sequence ID" value="TNN23655.1"/>
    <property type="molecule type" value="Genomic_DNA"/>
</dbReference>
<dbReference type="AlphaFoldDB" id="A0A4Z2E4B9"/>
<gene>
    <name evidence="1" type="ORF">EYF80_066223</name>
</gene>
<evidence type="ECO:0000313" key="2">
    <source>
        <dbReference type="Proteomes" id="UP000314294"/>
    </source>
</evidence>
<comment type="caution">
    <text evidence="1">The sequence shown here is derived from an EMBL/GenBank/DDBJ whole genome shotgun (WGS) entry which is preliminary data.</text>
</comment>
<proteinExistence type="predicted"/>
<sequence length="40" mass="4533">MTCPLCLHSILPMKQGLMMGQYLGAFNLMDTFKGRAKKQE</sequence>
<evidence type="ECO:0000313" key="1">
    <source>
        <dbReference type="EMBL" id="TNN23655.1"/>
    </source>
</evidence>
<dbReference type="OrthoDB" id="10253736at2759"/>
<keyword evidence="2" id="KW-1185">Reference proteome</keyword>
<reference evidence="1 2" key="1">
    <citation type="submission" date="2019-03" db="EMBL/GenBank/DDBJ databases">
        <title>First draft genome of Liparis tanakae, snailfish: a comprehensive survey of snailfish specific genes.</title>
        <authorList>
            <person name="Kim W."/>
            <person name="Song I."/>
            <person name="Jeong J.-H."/>
            <person name="Kim D."/>
            <person name="Kim S."/>
            <person name="Ryu S."/>
            <person name="Song J.Y."/>
            <person name="Lee S.K."/>
        </authorList>
    </citation>
    <scope>NUCLEOTIDE SEQUENCE [LARGE SCALE GENOMIC DNA]</scope>
    <source>
        <tissue evidence="1">Muscle</tissue>
    </source>
</reference>
<dbReference type="Proteomes" id="UP000314294">
    <property type="component" value="Unassembled WGS sequence"/>
</dbReference>
<organism evidence="1 2">
    <name type="scientific">Liparis tanakae</name>
    <name type="common">Tanaka's snailfish</name>
    <dbReference type="NCBI Taxonomy" id="230148"/>
    <lineage>
        <taxon>Eukaryota</taxon>
        <taxon>Metazoa</taxon>
        <taxon>Chordata</taxon>
        <taxon>Craniata</taxon>
        <taxon>Vertebrata</taxon>
        <taxon>Euteleostomi</taxon>
        <taxon>Actinopterygii</taxon>
        <taxon>Neopterygii</taxon>
        <taxon>Teleostei</taxon>
        <taxon>Neoteleostei</taxon>
        <taxon>Acanthomorphata</taxon>
        <taxon>Eupercaria</taxon>
        <taxon>Perciformes</taxon>
        <taxon>Cottioidei</taxon>
        <taxon>Cottales</taxon>
        <taxon>Liparidae</taxon>
        <taxon>Liparis</taxon>
    </lineage>
</organism>